<dbReference type="Gene3D" id="3.30.750.140">
    <property type="match status" value="1"/>
</dbReference>
<feature type="compositionally biased region" description="Polar residues" evidence="1">
    <location>
        <begin position="243"/>
        <end position="273"/>
    </location>
</feature>
<organism evidence="2 3">
    <name type="scientific">Clostridium felsineum</name>
    <dbReference type="NCBI Taxonomy" id="36839"/>
    <lineage>
        <taxon>Bacteria</taxon>
        <taxon>Bacillati</taxon>
        <taxon>Bacillota</taxon>
        <taxon>Clostridia</taxon>
        <taxon>Eubacteriales</taxon>
        <taxon>Clostridiaceae</taxon>
        <taxon>Clostridium</taxon>
    </lineage>
</organism>
<feature type="compositionally biased region" description="Polar residues" evidence="1">
    <location>
        <begin position="83"/>
        <end position="93"/>
    </location>
</feature>
<feature type="compositionally biased region" description="Low complexity" evidence="1">
    <location>
        <begin position="20"/>
        <end position="29"/>
    </location>
</feature>
<proteinExistence type="predicted"/>
<dbReference type="InterPro" id="IPR021136">
    <property type="entry name" value="Flagellar_hook_control-like_C"/>
</dbReference>
<sequence length="465" mass="51417">MVMVNVKGIGISEKDSYEFKSNNSNNSKNTSFEDVLKVKSSQNDAVNKYKQDDSDSETKSKIDKYSDKESNDSKNVEADKSKTTSNKDTNVSKKINKDESTEDDKTVKLKHDLEDLLNDVKGDNGTLALIKQMLQMVDQGNGQVSDDKFKSAMKMLGISDEVQEKIMKVVHDVKEMVKNNPGLDFIKTLQDTVGAALSSDSSDQKKLVSDIVDVLKKKLRNDGTTENNLVNSNKVNVEDNESSNEGISNILMNSTKNEGNTKTSENTENQTKSGDSKDFLKNLISKDDKSETQFSKVTAFMNQFNSTSGAAEVQGDSKVMTANKVTFVEDIIKSVKFMENNNIKELTVKINPKELGEVIIRVTSEAGVMKAELTTANKDAYNLLNANLKDMNSSLNNQDLKIQAFSLNVYNDDTTFFSGQGNDSKDSNKENQKNAKENSVMLDSEEDDTSNASEDGLIGRLNMLA</sequence>
<accession>A0A1S8L0V2</accession>
<gene>
    <name evidence="2" type="ORF">CROST_020880</name>
</gene>
<feature type="compositionally biased region" description="Polar residues" evidence="1">
    <location>
        <begin position="224"/>
        <end position="235"/>
    </location>
</feature>
<dbReference type="RefSeq" id="WP_077832695.1">
    <property type="nucleotide sequence ID" value="NZ_CP096983.1"/>
</dbReference>
<dbReference type="Pfam" id="PF02120">
    <property type="entry name" value="Flg_hook"/>
    <property type="match status" value="1"/>
</dbReference>
<feature type="compositionally biased region" description="Basic and acidic residues" evidence="1">
    <location>
        <begin position="95"/>
        <end position="105"/>
    </location>
</feature>
<dbReference type="InterPro" id="IPR038610">
    <property type="entry name" value="FliK-like_C_sf"/>
</dbReference>
<evidence type="ECO:0000256" key="1">
    <source>
        <dbReference type="SAM" id="MobiDB-lite"/>
    </source>
</evidence>
<feature type="compositionally biased region" description="Basic and acidic residues" evidence="1">
    <location>
        <begin position="423"/>
        <end position="436"/>
    </location>
</feature>
<feature type="compositionally biased region" description="Basic and acidic residues" evidence="1">
    <location>
        <begin position="47"/>
        <end position="82"/>
    </location>
</feature>
<feature type="region of interest" description="Disordered" evidence="1">
    <location>
        <begin position="1"/>
        <end position="105"/>
    </location>
</feature>
<keyword evidence="3" id="KW-1185">Reference proteome</keyword>
<reference evidence="2 3" key="1">
    <citation type="submission" date="2022-04" db="EMBL/GenBank/DDBJ databases">
        <title>Genome sequence of C. roseum typestrain.</title>
        <authorList>
            <person name="Poehlein A."/>
            <person name="Schoch T."/>
            <person name="Duerre P."/>
            <person name="Daniel R."/>
        </authorList>
    </citation>
    <scope>NUCLEOTIDE SEQUENCE [LARGE SCALE GENOMIC DNA]</scope>
    <source>
        <strain evidence="2 3">DSM 7320</strain>
    </source>
</reference>
<dbReference type="EMBL" id="CP096983">
    <property type="protein sequence ID" value="URZ11371.1"/>
    <property type="molecule type" value="Genomic_DNA"/>
</dbReference>
<evidence type="ECO:0000313" key="2">
    <source>
        <dbReference type="EMBL" id="URZ11371.1"/>
    </source>
</evidence>
<dbReference type="Proteomes" id="UP000190951">
    <property type="component" value="Chromosome"/>
</dbReference>
<name>A0A1S8L0V2_9CLOT</name>
<dbReference type="CDD" id="cd17470">
    <property type="entry name" value="T3SS_Flik_C"/>
    <property type="match status" value="1"/>
</dbReference>
<evidence type="ECO:0000313" key="3">
    <source>
        <dbReference type="Proteomes" id="UP000190951"/>
    </source>
</evidence>
<feature type="region of interest" description="Disordered" evidence="1">
    <location>
        <begin position="417"/>
        <end position="457"/>
    </location>
</feature>
<protein>
    <submittedName>
        <fullName evidence="2">Uncharacterized protein</fullName>
    </submittedName>
</protein>
<dbReference type="KEGG" id="crw:CROST_020880"/>
<feature type="region of interest" description="Disordered" evidence="1">
    <location>
        <begin position="223"/>
        <end position="278"/>
    </location>
</feature>
<dbReference type="STRING" id="84029.CROST_37060"/>
<dbReference type="AlphaFoldDB" id="A0A1S8L0V2"/>